<keyword evidence="3" id="KW-1133">Transmembrane helix</keyword>
<keyword evidence="1 3" id="KW-0472">Membrane</keyword>
<evidence type="ECO:0000259" key="4">
    <source>
        <dbReference type="Pfam" id="PF01368"/>
    </source>
</evidence>
<feature type="transmembrane region" description="Helical" evidence="3">
    <location>
        <begin position="35"/>
        <end position="56"/>
    </location>
</feature>
<dbReference type="InterPro" id="IPR001667">
    <property type="entry name" value="DDH_dom"/>
</dbReference>
<dbReference type="HOGENOM" id="CLU_018278_0_0_9"/>
<comment type="cofactor">
    <cofactor evidence="2">
        <name>Mn(2+)</name>
        <dbReference type="ChEBI" id="CHEBI:29035"/>
    </cofactor>
    <text evidence="2">For phosphodiesterase activity, probably binds 2 Mn(2+) per subunit.</text>
</comment>
<keyword evidence="2" id="KW-0464">Manganese</keyword>
<dbReference type="GO" id="GO:0046872">
    <property type="term" value="F:metal ion binding"/>
    <property type="evidence" value="ECO:0007669"/>
    <property type="project" value="UniProtKB-KW"/>
</dbReference>
<evidence type="ECO:0000313" key="7">
    <source>
        <dbReference type="Proteomes" id="UP000016662"/>
    </source>
</evidence>
<organism evidence="6 7">
    <name type="scientific">Ruminococcus callidus ATCC 27760</name>
    <dbReference type="NCBI Taxonomy" id="411473"/>
    <lineage>
        <taxon>Bacteria</taxon>
        <taxon>Bacillati</taxon>
        <taxon>Bacillota</taxon>
        <taxon>Clostridia</taxon>
        <taxon>Eubacteriales</taxon>
        <taxon>Oscillospiraceae</taxon>
        <taxon>Ruminococcus</taxon>
    </lineage>
</organism>
<dbReference type="InterPro" id="IPR038763">
    <property type="entry name" value="DHH_sf"/>
</dbReference>
<dbReference type="SUPFAM" id="SSF64182">
    <property type="entry name" value="DHH phosphoesterases"/>
    <property type="match status" value="1"/>
</dbReference>
<feature type="binding site" evidence="2">
    <location>
        <position position="350"/>
    </location>
    <ligand>
        <name>Mn(2+)</name>
        <dbReference type="ChEBI" id="CHEBI:29035"/>
        <label>1</label>
    </ligand>
</feature>
<dbReference type="STRING" id="411473.RUMCAL_02927"/>
<evidence type="ECO:0000256" key="2">
    <source>
        <dbReference type="PIRSR" id="PIRSR026583-50"/>
    </source>
</evidence>
<feature type="binding site" evidence="2">
    <location>
        <position position="422"/>
    </location>
    <ligand>
        <name>Mn(2+)</name>
        <dbReference type="ChEBI" id="CHEBI:29035"/>
        <label>1</label>
    </ligand>
</feature>
<feature type="binding site" evidence="2">
    <location>
        <position position="354"/>
    </location>
    <ligand>
        <name>Mn(2+)</name>
        <dbReference type="ChEBI" id="CHEBI:29035"/>
        <label>1</label>
    </ligand>
</feature>
<proteinExistence type="inferred from homology"/>
<comment type="function">
    <text evidence="1">Has phosphodiesterase (PDE) activity against cyclic-di-AMP (c-di-AMP).</text>
</comment>
<evidence type="ECO:0000256" key="3">
    <source>
        <dbReference type="SAM" id="Phobius"/>
    </source>
</evidence>
<dbReference type="EC" id="3.1.4.-" evidence="1"/>
<dbReference type="PATRIC" id="fig|411473.3.peg.2461"/>
<comment type="caution">
    <text evidence="6">The sequence shown here is derived from an EMBL/GenBank/DDBJ whole genome shotgun (WGS) entry which is preliminary data.</text>
</comment>
<feature type="transmembrane region" description="Helical" evidence="3">
    <location>
        <begin position="6"/>
        <end position="28"/>
    </location>
</feature>
<feature type="binding site" evidence="2">
    <location>
        <position position="501"/>
    </location>
    <ligand>
        <name>Mn(2+)</name>
        <dbReference type="ChEBI" id="CHEBI:29035"/>
        <label>2</label>
    </ligand>
</feature>
<comment type="subcellular location">
    <subcellularLocation>
        <location evidence="1">Cell membrane</location>
    </subcellularLocation>
</comment>
<keyword evidence="3" id="KW-0812">Transmembrane</keyword>
<comment type="catalytic activity">
    <reaction evidence="1">
        <text>3',3'-c-di-AMP + H2O = 5'-O-phosphonoadenylyl-(3'-&gt;5')-adenosine + H(+)</text>
        <dbReference type="Rhea" id="RHEA:54420"/>
        <dbReference type="ChEBI" id="CHEBI:15377"/>
        <dbReference type="ChEBI" id="CHEBI:15378"/>
        <dbReference type="ChEBI" id="CHEBI:71500"/>
        <dbReference type="ChEBI" id="CHEBI:138171"/>
    </reaction>
</comment>
<keyword evidence="1" id="KW-1003">Cell membrane</keyword>
<dbReference type="PANTHER" id="PTHR47618">
    <property type="entry name" value="BIFUNCTIONAL OLIGORIBONUCLEASE AND PAP PHOSPHATASE NRNA"/>
    <property type="match status" value="1"/>
</dbReference>
<feature type="domain" description="DHHA1" evidence="5">
    <location>
        <begin position="570"/>
        <end position="647"/>
    </location>
</feature>
<dbReference type="Pfam" id="PF01368">
    <property type="entry name" value="DHH"/>
    <property type="match status" value="1"/>
</dbReference>
<feature type="domain" description="DDH" evidence="4">
    <location>
        <begin position="345"/>
        <end position="498"/>
    </location>
</feature>
<dbReference type="Pfam" id="PF02272">
    <property type="entry name" value="DHHA1"/>
    <property type="match status" value="1"/>
</dbReference>
<keyword evidence="1" id="KW-0378">Hydrolase</keyword>
<keyword evidence="2" id="KW-0479">Metal-binding</keyword>
<gene>
    <name evidence="6" type="ORF">RUMCAL_02927</name>
</gene>
<dbReference type="GO" id="GO:0003676">
    <property type="term" value="F:nucleic acid binding"/>
    <property type="evidence" value="ECO:0007669"/>
    <property type="project" value="UniProtKB-UniRule"/>
</dbReference>
<dbReference type="PIRSF" id="PIRSF026583">
    <property type="entry name" value="YybT"/>
    <property type="match status" value="1"/>
</dbReference>
<dbReference type="Proteomes" id="UP000016662">
    <property type="component" value="Unassembled WGS sequence"/>
</dbReference>
<evidence type="ECO:0000256" key="1">
    <source>
        <dbReference type="PIRNR" id="PIRNR026583"/>
    </source>
</evidence>
<feature type="binding site" evidence="2">
    <location>
        <position position="422"/>
    </location>
    <ligand>
        <name>Mn(2+)</name>
        <dbReference type="ChEBI" id="CHEBI:29035"/>
        <label>2</label>
    </ligand>
</feature>
<dbReference type="PANTHER" id="PTHR47618:SF2">
    <property type="entry name" value="CYCLIC-DI-AMP PHOSPHODIESTERASE GDPP"/>
    <property type="match status" value="1"/>
</dbReference>
<protein>
    <recommendedName>
        <fullName evidence="1">Cyclic-di-AMP phosphodiesterase</fullName>
        <ecNumber evidence="1">3.1.4.-</ecNumber>
    </recommendedName>
</protein>
<feature type="binding site" evidence="2">
    <location>
        <position position="446"/>
    </location>
    <ligand>
        <name>Mn(2+)</name>
        <dbReference type="ChEBI" id="CHEBI:29035"/>
        <label>2</label>
    </ligand>
</feature>
<sequence>MKRKYGVMIATWILWFISVLVPLFCMVLQRVPQRFLTIQFLVILLLGILLCVQWIWLRRAERIQNTAVRGEIEGAGMAALQSMTVPMILAERDGKILWSNEIFQNRFVSGRSVLGRSVQDVIHLNLAALDQNRDLLMEHNGLSYRVHAVSSAQNQQEIIAVQFLEITDILRLQHEQTNSRPCVMLLVIDSYDDLLQYARESEKAQVSAEVERVLENFMQGTEGIIRKVENDLFYAVMESRYLHEIMNNRFHVLDEARQIRVNDRMHITFSIGVGDGGSTLAESEKFARQSLDMALGRGGDQAAVKTENGFCFFGGASKGIEKKSKTKIRSIALAMQELIENSDQVFLMGHRFGDLDSVGSACGLAGAVRLMQKPAYVVVNQQSCLATQLIDRMQQCPDGPKFMEPVDALAQVTDNSLLIVVDTHNKDILESVDLYHAARYVIVIDHHRKNVNFIENAVIFHHEPYASSASEMVTEIIQYFRLDTEVSSAYADALLAGIMLDTKNFVMRTGVRTFEAAAYLRKIGADTVQVKSLFSNTISMYSMRAQIVAHAELYRNNAISAVKLQDKNARVLAAQAADELLSIQGVEASFVLYLEETGVGISARSMGNVNVQVIMEQLGGGGHQTMAATQLKGCTIQEAKEQLLLILEAQENET</sequence>
<dbReference type="InterPro" id="IPR003156">
    <property type="entry name" value="DHHA1_dom"/>
</dbReference>
<dbReference type="InterPro" id="IPR014528">
    <property type="entry name" value="GdpP/PdeA"/>
</dbReference>
<reference evidence="6 7" key="1">
    <citation type="submission" date="2013-07" db="EMBL/GenBank/DDBJ databases">
        <authorList>
            <person name="Weinstock G."/>
            <person name="Sodergren E."/>
            <person name="Wylie T."/>
            <person name="Fulton L."/>
            <person name="Fulton R."/>
            <person name="Fronick C."/>
            <person name="O'Laughlin M."/>
            <person name="Godfrey J."/>
            <person name="Miner T."/>
            <person name="Herter B."/>
            <person name="Appelbaum E."/>
            <person name="Cordes M."/>
            <person name="Lek S."/>
            <person name="Wollam A."/>
            <person name="Pepin K.H."/>
            <person name="Palsikar V.B."/>
            <person name="Mitreva M."/>
            <person name="Wilson R.K."/>
        </authorList>
    </citation>
    <scope>NUCLEOTIDE SEQUENCE [LARGE SCALE GENOMIC DNA]</scope>
    <source>
        <strain evidence="6 7">ATCC 27760</strain>
    </source>
</reference>
<dbReference type="Gene3D" id="3.90.1640.10">
    <property type="entry name" value="inorganic pyrophosphatase (n-terminal core)"/>
    <property type="match status" value="1"/>
</dbReference>
<dbReference type="AlphaFoldDB" id="U2LRH5"/>
<dbReference type="eggNOG" id="COG3887">
    <property type="taxonomic scope" value="Bacteria"/>
</dbReference>
<dbReference type="GO" id="GO:0005886">
    <property type="term" value="C:plasma membrane"/>
    <property type="evidence" value="ECO:0007669"/>
    <property type="project" value="UniProtKB-SubCell"/>
</dbReference>
<keyword evidence="7" id="KW-1185">Reference proteome</keyword>
<comment type="similarity">
    <text evidence="1">Belongs to the GdpP/PdeA phosphodiesterase family.</text>
</comment>
<dbReference type="GO" id="GO:0106409">
    <property type="term" value="F:cyclic-di-AMP phosphodiesterase activity"/>
    <property type="evidence" value="ECO:0007669"/>
    <property type="project" value="RHEA"/>
</dbReference>
<dbReference type="GO" id="GO:0016787">
    <property type="term" value="F:hydrolase activity"/>
    <property type="evidence" value="ECO:0007669"/>
    <property type="project" value="UniProtKB-UniRule"/>
</dbReference>
<dbReference type="OrthoDB" id="9759476at2"/>
<evidence type="ECO:0000259" key="5">
    <source>
        <dbReference type="Pfam" id="PF02272"/>
    </source>
</evidence>
<name>U2LRH5_9FIRM</name>
<dbReference type="Gene3D" id="3.10.310.30">
    <property type="match status" value="1"/>
</dbReference>
<dbReference type="Pfam" id="PF24898">
    <property type="entry name" value="GGDEF_GdpP"/>
    <property type="match status" value="1"/>
</dbReference>
<dbReference type="RefSeq" id="WP_021681114.1">
    <property type="nucleotide sequence ID" value="NZ_KI260330.1"/>
</dbReference>
<dbReference type="Gene3D" id="3.30.450.20">
    <property type="entry name" value="PAS domain"/>
    <property type="match status" value="1"/>
</dbReference>
<feature type="binding site" evidence="2">
    <location>
        <position position="356"/>
    </location>
    <ligand>
        <name>Mn(2+)</name>
        <dbReference type="ChEBI" id="CHEBI:29035"/>
        <label>2</label>
    </ligand>
</feature>
<dbReference type="EMBL" id="AWVF01000374">
    <property type="protein sequence ID" value="ERJ89728.1"/>
    <property type="molecule type" value="Genomic_DNA"/>
</dbReference>
<evidence type="ECO:0000313" key="6">
    <source>
        <dbReference type="EMBL" id="ERJ89728.1"/>
    </source>
</evidence>
<dbReference type="FunFam" id="3.90.1640.10:FF:000002">
    <property type="entry name" value="Cyclic-di-AMP phosphodiesterase"/>
    <property type="match status" value="1"/>
</dbReference>
<dbReference type="InterPro" id="IPR051319">
    <property type="entry name" value="Oligoribo/pAp-PDE_c-di-AMP_PDE"/>
</dbReference>
<accession>U2LRH5</accession>